<dbReference type="Gramene" id="ERM94621">
    <property type="protein sequence ID" value="ERM94621"/>
    <property type="gene ID" value="AMTR_s00011p00161470"/>
</dbReference>
<dbReference type="EMBL" id="KI397507">
    <property type="protein sequence ID" value="ERM94621.1"/>
    <property type="molecule type" value="Genomic_DNA"/>
</dbReference>
<gene>
    <name evidence="1" type="ORF">AMTR_s00011p00161470</name>
</gene>
<organism evidence="1 2">
    <name type="scientific">Amborella trichopoda</name>
    <dbReference type="NCBI Taxonomy" id="13333"/>
    <lineage>
        <taxon>Eukaryota</taxon>
        <taxon>Viridiplantae</taxon>
        <taxon>Streptophyta</taxon>
        <taxon>Embryophyta</taxon>
        <taxon>Tracheophyta</taxon>
        <taxon>Spermatophyta</taxon>
        <taxon>Magnoliopsida</taxon>
        <taxon>Amborellales</taxon>
        <taxon>Amborellaceae</taxon>
        <taxon>Amborella</taxon>
    </lineage>
</organism>
<sequence length="73" mass="8594">MSPEGILEDGLMLDPKSKKMASLREMVVQLCSEAENHQIMSDFYRGEVKRVKDLRSLVRRKLARISKLIRFWE</sequence>
<keyword evidence="2" id="KW-1185">Reference proteome</keyword>
<proteinExistence type="predicted"/>
<dbReference type="Proteomes" id="UP000017836">
    <property type="component" value="Unassembled WGS sequence"/>
</dbReference>
<dbReference type="HOGENOM" id="CLU_147624_1_0_1"/>
<evidence type="ECO:0000313" key="1">
    <source>
        <dbReference type="EMBL" id="ERM94621.1"/>
    </source>
</evidence>
<dbReference type="AlphaFoldDB" id="W1NGM3"/>
<evidence type="ECO:0000313" key="2">
    <source>
        <dbReference type="Proteomes" id="UP000017836"/>
    </source>
</evidence>
<reference evidence="2" key="1">
    <citation type="journal article" date="2013" name="Science">
        <title>The Amborella genome and the evolution of flowering plants.</title>
        <authorList>
            <consortium name="Amborella Genome Project"/>
        </authorList>
    </citation>
    <scope>NUCLEOTIDE SEQUENCE [LARGE SCALE GENOMIC DNA]</scope>
</reference>
<protein>
    <submittedName>
        <fullName evidence="1">Uncharacterized protein</fullName>
    </submittedName>
</protein>
<name>W1NGM3_AMBTC</name>
<accession>W1NGM3</accession>